<dbReference type="EMBL" id="ML992505">
    <property type="protein sequence ID" value="KAF2224292.1"/>
    <property type="molecule type" value="Genomic_DNA"/>
</dbReference>
<evidence type="ECO:0000256" key="5">
    <source>
        <dbReference type="PROSITE-ProRule" id="PRU00333"/>
    </source>
</evidence>
<dbReference type="InterPro" id="IPR051486">
    <property type="entry name" value="Hcy_S-methyltransferase"/>
</dbReference>
<keyword evidence="8" id="KW-1185">Reference proteome</keyword>
<evidence type="ECO:0000313" key="8">
    <source>
        <dbReference type="Proteomes" id="UP000799538"/>
    </source>
</evidence>
<keyword evidence="4 5" id="KW-0862">Zinc</keyword>
<dbReference type="FunFam" id="3.20.20.330:FF:000002">
    <property type="entry name" value="Homocysteine S-methyltransferase"/>
    <property type="match status" value="1"/>
</dbReference>
<gene>
    <name evidence="7" type="ORF">BDZ85DRAFT_99917</name>
</gene>
<name>A0A6A6GEY6_9PEZI</name>
<keyword evidence="1 5" id="KW-0489">Methyltransferase</keyword>
<dbReference type="NCBIfam" id="NF007020">
    <property type="entry name" value="PRK09485.1"/>
    <property type="match status" value="1"/>
</dbReference>
<evidence type="ECO:0000256" key="3">
    <source>
        <dbReference type="ARBA" id="ARBA00022723"/>
    </source>
</evidence>
<evidence type="ECO:0000259" key="6">
    <source>
        <dbReference type="PROSITE" id="PS50970"/>
    </source>
</evidence>
<dbReference type="InterPro" id="IPR017226">
    <property type="entry name" value="BHMT-like"/>
</dbReference>
<dbReference type="PANTHER" id="PTHR46015">
    <property type="entry name" value="ZGC:172121"/>
    <property type="match status" value="1"/>
</dbReference>
<keyword evidence="3 5" id="KW-0479">Metal-binding</keyword>
<dbReference type="GO" id="GO:0033528">
    <property type="term" value="P:S-methylmethionine cycle"/>
    <property type="evidence" value="ECO:0007669"/>
    <property type="project" value="TreeGrafter"/>
</dbReference>
<evidence type="ECO:0000256" key="4">
    <source>
        <dbReference type="ARBA" id="ARBA00022833"/>
    </source>
</evidence>
<dbReference type="Gene3D" id="3.20.20.330">
    <property type="entry name" value="Homocysteine-binding-like domain"/>
    <property type="match status" value="1"/>
</dbReference>
<dbReference type="AlphaFoldDB" id="A0A6A6GEY6"/>
<dbReference type="PANTHER" id="PTHR46015:SF1">
    <property type="entry name" value="HOMOCYSTEINE S-METHYLTRANSFERASE-LIKE ISOFORM 1"/>
    <property type="match status" value="1"/>
</dbReference>
<dbReference type="GO" id="GO:0008270">
    <property type="term" value="F:zinc ion binding"/>
    <property type="evidence" value="ECO:0007669"/>
    <property type="project" value="InterPro"/>
</dbReference>
<feature type="binding site" evidence="5">
    <location>
        <position position="226"/>
    </location>
    <ligand>
        <name>Zn(2+)</name>
        <dbReference type="ChEBI" id="CHEBI:29105"/>
    </ligand>
</feature>
<sequence length="313" mass="34122">MVRLPIFANDGRPQILDGGLATALESRGHDLNHPLWSGKLLTEKPEEITKVHLDFYRAGANIAITSSYQTSVLGLKKHLDLDEPQALEVIKSSVYLAQEAQKQALAEDPERTLFVAGSVGPYGAYLANGAEYTGDYGDVTAQQLKDFHESRIDALLEARADILACETIPSLLEVKVLVGLLRTRHTKAWLSCPLRDEDHISDGTHVSEVAAAIQDCDQIIGFGINCVPLGLAAKAIKRIAGITHKVPTVYPNSGEQWDAEKKVWYGGAEAREHLGELAKDWYTSGALFIGGCCRMGFEDIKVISDALRSTSKP</sequence>
<comment type="cofactor">
    <cofactor evidence="5">
        <name>Zn(2+)</name>
        <dbReference type="ChEBI" id="CHEBI:29105"/>
    </cofactor>
</comment>
<keyword evidence="2 5" id="KW-0808">Transferase</keyword>
<evidence type="ECO:0000313" key="7">
    <source>
        <dbReference type="EMBL" id="KAF2224292.1"/>
    </source>
</evidence>
<proteinExistence type="predicted"/>
<dbReference type="GO" id="GO:0009086">
    <property type="term" value="P:methionine biosynthetic process"/>
    <property type="evidence" value="ECO:0007669"/>
    <property type="project" value="InterPro"/>
</dbReference>
<dbReference type="PROSITE" id="PS50970">
    <property type="entry name" value="HCY"/>
    <property type="match status" value="1"/>
</dbReference>
<feature type="domain" description="Hcy-binding" evidence="6">
    <location>
        <begin position="2"/>
        <end position="307"/>
    </location>
</feature>
<feature type="binding site" evidence="5">
    <location>
        <position position="292"/>
    </location>
    <ligand>
        <name>Zn(2+)</name>
        <dbReference type="ChEBI" id="CHEBI:29105"/>
    </ligand>
</feature>
<evidence type="ECO:0000256" key="2">
    <source>
        <dbReference type="ARBA" id="ARBA00022679"/>
    </source>
</evidence>
<protein>
    <submittedName>
        <fullName evidence="7">Homocysteine S-methyltransferase</fullName>
    </submittedName>
</protein>
<reference evidence="8" key="1">
    <citation type="journal article" date="2020" name="Stud. Mycol.">
        <title>101 Dothideomycetes genomes: A test case for predicting lifestyles and emergence of pathogens.</title>
        <authorList>
            <person name="Haridas S."/>
            <person name="Albert R."/>
            <person name="Binder M."/>
            <person name="Bloem J."/>
            <person name="LaButti K."/>
            <person name="Salamov A."/>
            <person name="Andreopoulos B."/>
            <person name="Baker S."/>
            <person name="Barry K."/>
            <person name="Bills G."/>
            <person name="Bluhm B."/>
            <person name="Cannon C."/>
            <person name="Castanera R."/>
            <person name="Culley D."/>
            <person name="Daum C."/>
            <person name="Ezra D."/>
            <person name="Gonzalez J."/>
            <person name="Henrissat B."/>
            <person name="Kuo A."/>
            <person name="Liang C."/>
            <person name="Lipzen A."/>
            <person name="Lutzoni F."/>
            <person name="Magnuson J."/>
            <person name="Mondo S."/>
            <person name="Nolan M."/>
            <person name="Ohm R."/>
            <person name="Pangilinan J."/>
            <person name="Park H.-J."/>
            <person name="Ramirez L."/>
            <person name="Alfaro M."/>
            <person name="Sun H."/>
            <person name="Tritt A."/>
            <person name="Yoshinaga Y."/>
            <person name="Zwiers L.-H."/>
            <person name="Turgeon B."/>
            <person name="Goodwin S."/>
            <person name="Spatafora J."/>
            <person name="Crous P."/>
            <person name="Grigoriev I."/>
        </authorList>
    </citation>
    <scope>NUCLEOTIDE SEQUENCE [LARGE SCALE GENOMIC DNA]</scope>
    <source>
        <strain evidence="8">CECT 20119</strain>
    </source>
</reference>
<dbReference type="OrthoDB" id="261426at2759"/>
<dbReference type="PIRSF" id="PIRSF037505">
    <property type="entry name" value="Betaine_HMT"/>
    <property type="match status" value="1"/>
</dbReference>
<dbReference type="InterPro" id="IPR036589">
    <property type="entry name" value="HCY_dom_sf"/>
</dbReference>
<dbReference type="GO" id="GO:0032259">
    <property type="term" value="P:methylation"/>
    <property type="evidence" value="ECO:0007669"/>
    <property type="project" value="UniProtKB-KW"/>
</dbReference>
<organism evidence="7 8">
    <name type="scientific">Elsinoe ampelina</name>
    <dbReference type="NCBI Taxonomy" id="302913"/>
    <lineage>
        <taxon>Eukaryota</taxon>
        <taxon>Fungi</taxon>
        <taxon>Dikarya</taxon>
        <taxon>Ascomycota</taxon>
        <taxon>Pezizomycotina</taxon>
        <taxon>Dothideomycetes</taxon>
        <taxon>Dothideomycetidae</taxon>
        <taxon>Myriangiales</taxon>
        <taxon>Elsinoaceae</taxon>
        <taxon>Elsinoe</taxon>
    </lineage>
</organism>
<evidence type="ECO:0000256" key="1">
    <source>
        <dbReference type="ARBA" id="ARBA00022603"/>
    </source>
</evidence>
<dbReference type="SUPFAM" id="SSF82282">
    <property type="entry name" value="Homocysteine S-methyltransferase"/>
    <property type="match status" value="1"/>
</dbReference>
<dbReference type="GO" id="GO:0008898">
    <property type="term" value="F:S-adenosylmethionine-homocysteine S-methyltransferase activity"/>
    <property type="evidence" value="ECO:0007669"/>
    <property type="project" value="TreeGrafter"/>
</dbReference>
<dbReference type="Proteomes" id="UP000799538">
    <property type="component" value="Unassembled WGS sequence"/>
</dbReference>
<feature type="binding site" evidence="5">
    <location>
        <position position="293"/>
    </location>
    <ligand>
        <name>Zn(2+)</name>
        <dbReference type="ChEBI" id="CHEBI:29105"/>
    </ligand>
</feature>
<dbReference type="InterPro" id="IPR003726">
    <property type="entry name" value="HCY_dom"/>
</dbReference>
<accession>A0A6A6GEY6</accession>
<dbReference type="Pfam" id="PF02574">
    <property type="entry name" value="S-methyl_trans"/>
    <property type="match status" value="1"/>
</dbReference>